<feature type="transmembrane region" description="Helical" evidence="1">
    <location>
        <begin position="280"/>
        <end position="299"/>
    </location>
</feature>
<dbReference type="SMART" id="SM00240">
    <property type="entry name" value="FHA"/>
    <property type="match status" value="1"/>
</dbReference>
<organism evidence="3 4">
    <name type="scientific">Tengunoibacter tsumagoiensis</name>
    <dbReference type="NCBI Taxonomy" id="2014871"/>
    <lineage>
        <taxon>Bacteria</taxon>
        <taxon>Bacillati</taxon>
        <taxon>Chloroflexota</taxon>
        <taxon>Ktedonobacteria</taxon>
        <taxon>Ktedonobacterales</taxon>
        <taxon>Dictyobacteraceae</taxon>
        <taxon>Tengunoibacter</taxon>
    </lineage>
</organism>
<keyword evidence="4" id="KW-1185">Reference proteome</keyword>
<dbReference type="OrthoDB" id="9785431at2"/>
<dbReference type="InterPro" id="IPR008984">
    <property type="entry name" value="SMAD_FHA_dom_sf"/>
</dbReference>
<keyword evidence="1" id="KW-0812">Transmembrane</keyword>
<dbReference type="InterPro" id="IPR032030">
    <property type="entry name" value="YscD_cytoplasmic_dom"/>
</dbReference>
<dbReference type="EMBL" id="BIFR01000001">
    <property type="protein sequence ID" value="GCE13337.1"/>
    <property type="molecule type" value="Genomic_DNA"/>
</dbReference>
<feature type="transmembrane region" description="Helical" evidence="1">
    <location>
        <begin position="248"/>
        <end position="268"/>
    </location>
</feature>
<evidence type="ECO:0000256" key="1">
    <source>
        <dbReference type="SAM" id="Phobius"/>
    </source>
</evidence>
<dbReference type="Proteomes" id="UP000287352">
    <property type="component" value="Unassembled WGS sequence"/>
</dbReference>
<reference evidence="4" key="1">
    <citation type="submission" date="2018-12" db="EMBL/GenBank/DDBJ databases">
        <title>Tengunoibacter tsumagoiensis gen. nov., sp. nov., Dictyobacter kobayashii sp. nov., D. alpinus sp. nov., and D. joshuensis sp. nov. and description of Dictyobacteraceae fam. nov. within the order Ktedonobacterales isolated from Tengu-no-mugimeshi.</title>
        <authorList>
            <person name="Wang C.M."/>
            <person name="Zheng Y."/>
            <person name="Sakai Y."/>
            <person name="Toyoda A."/>
            <person name="Minakuchi Y."/>
            <person name="Abe K."/>
            <person name="Yokota A."/>
            <person name="Yabe S."/>
        </authorList>
    </citation>
    <scope>NUCLEOTIDE SEQUENCE [LARGE SCALE GENOMIC DNA]</scope>
    <source>
        <strain evidence="4">Uno3</strain>
    </source>
</reference>
<keyword evidence="1" id="KW-0472">Membrane</keyword>
<evidence type="ECO:0000313" key="4">
    <source>
        <dbReference type="Proteomes" id="UP000287352"/>
    </source>
</evidence>
<feature type="transmembrane region" description="Helical" evidence="1">
    <location>
        <begin position="358"/>
        <end position="378"/>
    </location>
</feature>
<feature type="transmembrane region" description="Helical" evidence="1">
    <location>
        <begin position="423"/>
        <end position="440"/>
    </location>
</feature>
<dbReference type="CDD" id="cd00060">
    <property type="entry name" value="FHA"/>
    <property type="match status" value="1"/>
</dbReference>
<feature type="domain" description="FHA" evidence="2">
    <location>
        <begin position="47"/>
        <end position="96"/>
    </location>
</feature>
<dbReference type="Pfam" id="PF16697">
    <property type="entry name" value="Yop-YscD_cpl"/>
    <property type="match status" value="1"/>
</dbReference>
<sequence length="602" mass="67257">MSVSDNFGVLRIVRVRAANTARKTSEKQTVEWLPEERLVHLLTQRETIIGRALSSDLVLLDPTVSREHARLVLDELGWRVYNLTSQNIVRVNGRTVPMGESLPLQPQDCFVLGGTTLQLIAPSQGDLDDVSSLACPPQTDGSPVEDHLIKLKQWQDQESSISVLPNEATVLAGIDTDIISEEEDSGGVPEGFLSAGITMQFALPRLLRGKVRWWVFGVVVAFLIVGAVIAIILHNMTDLMALTQDGPVSILSALTIPLIPAIGIGLLVNCIDRFEREPWFLRLGAFIWGAIIIPPALFIEQQLDTAFVGIAGPDSGALAHALFQGLRAGVTEESVKGFGLLLLFFLIRDEFDNITDGIVYGALIGAGFAMVENFYYFVQSPKLILFLFVGRIVLGWLCHSTFTVCFGIALGYVRHTRLRWKHIAIPLVGFLAAIGLHTIFDFINQFANDLATASPDNATIMLISTIAVIANYIPPFCTQIVILYFLLKSLSHEVYILREFLASEVSRGIITVDEYALLQHSFVRTQEERRVLRRYGWKQWLRVKELYQTEIGLAFRKWHVSMGDKPKFGYIQPEDAYRQRIKRLRQEIVVCEQAKKGEESSP</sequence>
<name>A0A402A2G7_9CHLR</name>
<evidence type="ECO:0000313" key="3">
    <source>
        <dbReference type="EMBL" id="GCE13337.1"/>
    </source>
</evidence>
<dbReference type="GO" id="GO:0008233">
    <property type="term" value="F:peptidase activity"/>
    <property type="evidence" value="ECO:0007669"/>
    <property type="project" value="InterPro"/>
</dbReference>
<dbReference type="SUPFAM" id="SSF49879">
    <property type="entry name" value="SMAD/FHA domain"/>
    <property type="match status" value="1"/>
</dbReference>
<accession>A0A402A2G7</accession>
<dbReference type="Pfam" id="PF13367">
    <property type="entry name" value="PrsW-protease"/>
    <property type="match status" value="1"/>
</dbReference>
<dbReference type="AlphaFoldDB" id="A0A402A2G7"/>
<dbReference type="Gene3D" id="2.60.200.20">
    <property type="match status" value="1"/>
</dbReference>
<dbReference type="InterPro" id="IPR026898">
    <property type="entry name" value="PrsW"/>
</dbReference>
<comment type="caution">
    <text evidence="3">The sequence shown here is derived from an EMBL/GenBank/DDBJ whole genome shotgun (WGS) entry which is preliminary data.</text>
</comment>
<dbReference type="PANTHER" id="PTHR36844:SF1">
    <property type="entry name" value="PROTEASE PRSW"/>
    <property type="match status" value="1"/>
</dbReference>
<dbReference type="RefSeq" id="WP_126580874.1">
    <property type="nucleotide sequence ID" value="NZ_BIFR01000001.1"/>
</dbReference>
<evidence type="ECO:0000259" key="2">
    <source>
        <dbReference type="PROSITE" id="PS50006"/>
    </source>
</evidence>
<protein>
    <recommendedName>
        <fullName evidence="2">FHA domain-containing protein</fullName>
    </recommendedName>
</protein>
<dbReference type="PANTHER" id="PTHR36844">
    <property type="entry name" value="PROTEASE PRSW"/>
    <property type="match status" value="1"/>
</dbReference>
<dbReference type="InterPro" id="IPR000253">
    <property type="entry name" value="FHA_dom"/>
</dbReference>
<keyword evidence="1" id="KW-1133">Transmembrane helix</keyword>
<dbReference type="PROSITE" id="PS50006">
    <property type="entry name" value="FHA_DOMAIN"/>
    <property type="match status" value="1"/>
</dbReference>
<feature type="transmembrane region" description="Helical" evidence="1">
    <location>
        <begin position="384"/>
        <end position="411"/>
    </location>
</feature>
<proteinExistence type="predicted"/>
<feature type="transmembrane region" description="Helical" evidence="1">
    <location>
        <begin position="460"/>
        <end position="487"/>
    </location>
</feature>
<gene>
    <name evidence="3" type="ORF">KTT_31960</name>
</gene>
<feature type="transmembrane region" description="Helical" evidence="1">
    <location>
        <begin position="213"/>
        <end position="236"/>
    </location>
</feature>